<dbReference type="STRING" id="1745343.A0A2J6PWN3"/>
<evidence type="ECO:0000256" key="9">
    <source>
        <dbReference type="PROSITE-ProRule" id="PRU01356"/>
    </source>
</evidence>
<dbReference type="PROSITE" id="PS52012">
    <property type="entry name" value="CFEM"/>
    <property type="match status" value="1"/>
</dbReference>
<keyword evidence="5" id="KW-0325">Glycoprotein</keyword>
<comment type="subcellular location">
    <subcellularLocation>
        <location evidence="1">Membrane</location>
        <topology evidence="1">Lipid-anchor</topology>
        <topology evidence="1">GPI-anchor</topology>
    </subcellularLocation>
    <subcellularLocation>
        <location evidence="2">Secreted</location>
    </subcellularLocation>
</comment>
<dbReference type="OrthoDB" id="3559948at2759"/>
<evidence type="ECO:0000256" key="8">
    <source>
        <dbReference type="ARBA" id="ARBA00023288"/>
    </source>
</evidence>
<evidence type="ECO:0000259" key="12">
    <source>
        <dbReference type="PROSITE" id="PS52012"/>
    </source>
</evidence>
<keyword evidence="9" id="KW-0349">Heme</keyword>
<keyword evidence="14" id="KW-1185">Reference proteome</keyword>
<keyword evidence="6 11" id="KW-0732">Signal</keyword>
<keyword evidence="9" id="KW-0408">Iron</keyword>
<feature type="compositionally biased region" description="Low complexity" evidence="10">
    <location>
        <begin position="132"/>
        <end position="147"/>
    </location>
</feature>
<accession>A0A2J6PWN3</accession>
<name>A0A2J6PWN3_9HELO</name>
<reference evidence="13 14" key="1">
    <citation type="submission" date="2016-05" db="EMBL/GenBank/DDBJ databases">
        <title>A degradative enzymes factory behind the ericoid mycorrhizal symbiosis.</title>
        <authorList>
            <consortium name="DOE Joint Genome Institute"/>
            <person name="Martino E."/>
            <person name="Morin E."/>
            <person name="Grelet G."/>
            <person name="Kuo A."/>
            <person name="Kohler A."/>
            <person name="Daghino S."/>
            <person name="Barry K."/>
            <person name="Choi C."/>
            <person name="Cichocki N."/>
            <person name="Clum A."/>
            <person name="Copeland A."/>
            <person name="Hainaut M."/>
            <person name="Haridas S."/>
            <person name="Labutti K."/>
            <person name="Lindquist E."/>
            <person name="Lipzen A."/>
            <person name="Khouja H.-R."/>
            <person name="Murat C."/>
            <person name="Ohm R."/>
            <person name="Olson A."/>
            <person name="Spatafora J."/>
            <person name="Veneault-Fourrey C."/>
            <person name="Henrissat B."/>
            <person name="Grigoriev I."/>
            <person name="Martin F."/>
            <person name="Perotto S."/>
        </authorList>
    </citation>
    <scope>NUCLEOTIDE SEQUENCE [LARGE SCALE GENOMIC DNA]</scope>
    <source>
        <strain evidence="13 14">UAMH 7357</strain>
    </source>
</reference>
<evidence type="ECO:0000256" key="10">
    <source>
        <dbReference type="SAM" id="MobiDB-lite"/>
    </source>
</evidence>
<keyword evidence="4" id="KW-0964">Secreted</keyword>
<dbReference type="GO" id="GO:0005576">
    <property type="term" value="C:extracellular region"/>
    <property type="evidence" value="ECO:0007669"/>
    <property type="project" value="UniProtKB-SubCell"/>
</dbReference>
<dbReference type="GO" id="GO:0098552">
    <property type="term" value="C:side of membrane"/>
    <property type="evidence" value="ECO:0007669"/>
    <property type="project" value="UniProtKB-KW"/>
</dbReference>
<organism evidence="13 14">
    <name type="scientific">Hyaloscypha hepaticicola</name>
    <dbReference type="NCBI Taxonomy" id="2082293"/>
    <lineage>
        <taxon>Eukaryota</taxon>
        <taxon>Fungi</taxon>
        <taxon>Dikarya</taxon>
        <taxon>Ascomycota</taxon>
        <taxon>Pezizomycotina</taxon>
        <taxon>Leotiomycetes</taxon>
        <taxon>Helotiales</taxon>
        <taxon>Hyaloscyphaceae</taxon>
        <taxon>Hyaloscypha</taxon>
    </lineage>
</organism>
<evidence type="ECO:0000256" key="3">
    <source>
        <dbReference type="ARBA" id="ARBA00010031"/>
    </source>
</evidence>
<dbReference type="EMBL" id="KZ613494">
    <property type="protein sequence ID" value="PMD18394.1"/>
    <property type="molecule type" value="Genomic_DNA"/>
</dbReference>
<evidence type="ECO:0000256" key="4">
    <source>
        <dbReference type="ARBA" id="ARBA00022525"/>
    </source>
</evidence>
<dbReference type="GO" id="GO:0046872">
    <property type="term" value="F:metal ion binding"/>
    <property type="evidence" value="ECO:0007669"/>
    <property type="project" value="UniProtKB-UniRule"/>
</dbReference>
<evidence type="ECO:0000256" key="6">
    <source>
        <dbReference type="ARBA" id="ARBA00022729"/>
    </source>
</evidence>
<feature type="domain" description="CFEM" evidence="12">
    <location>
        <begin position="4"/>
        <end position="117"/>
    </location>
</feature>
<comment type="similarity">
    <text evidence="3">Belongs to the RBT5 family.</text>
</comment>
<sequence>MKFSTSIVVSSLAALAQAQTACNSLTAAIPSCGVPCISSAVSLVGCAITDFACQCSSSQYAAINSAAQGCVLSNCQATAVSVLAAANAICTCASSAGSAGAGPTTSSSPVATSASAAAPSSTSSAPAIAATTTSSSTPAISGSGTTPQNTSSGLPPFTGGSEMLMPWVGAEIAVVVFFGGVMMLL</sequence>
<protein>
    <recommendedName>
        <fullName evidence="12">CFEM domain-containing protein</fullName>
    </recommendedName>
</protein>
<evidence type="ECO:0000313" key="13">
    <source>
        <dbReference type="EMBL" id="PMD18394.1"/>
    </source>
</evidence>
<evidence type="ECO:0000313" key="14">
    <source>
        <dbReference type="Proteomes" id="UP000235672"/>
    </source>
</evidence>
<dbReference type="Proteomes" id="UP000235672">
    <property type="component" value="Unassembled WGS sequence"/>
</dbReference>
<keyword evidence="5" id="KW-0472">Membrane</keyword>
<keyword evidence="7 9" id="KW-1015">Disulfide bond</keyword>
<feature type="disulfide bond" evidence="9">
    <location>
        <begin position="46"/>
        <end position="53"/>
    </location>
</feature>
<evidence type="ECO:0000256" key="7">
    <source>
        <dbReference type="ARBA" id="ARBA00023157"/>
    </source>
</evidence>
<keyword evidence="9" id="KW-0479">Metal-binding</keyword>
<feature type="chain" id="PRO_5014430702" description="CFEM domain-containing protein" evidence="11">
    <location>
        <begin position="19"/>
        <end position="185"/>
    </location>
</feature>
<evidence type="ECO:0000256" key="1">
    <source>
        <dbReference type="ARBA" id="ARBA00004589"/>
    </source>
</evidence>
<evidence type="ECO:0000256" key="2">
    <source>
        <dbReference type="ARBA" id="ARBA00004613"/>
    </source>
</evidence>
<feature type="binding site" description="axial binding residue" evidence="9">
    <location>
        <position position="50"/>
    </location>
    <ligand>
        <name>heme</name>
        <dbReference type="ChEBI" id="CHEBI:30413"/>
    </ligand>
    <ligandPart>
        <name>Fe</name>
        <dbReference type="ChEBI" id="CHEBI:18248"/>
    </ligandPart>
</feature>
<comment type="caution">
    <text evidence="9">Lacks conserved residue(s) required for the propagation of feature annotation.</text>
</comment>
<feature type="region of interest" description="Disordered" evidence="10">
    <location>
        <begin position="132"/>
        <end position="157"/>
    </location>
</feature>
<evidence type="ECO:0000256" key="5">
    <source>
        <dbReference type="ARBA" id="ARBA00022622"/>
    </source>
</evidence>
<evidence type="ECO:0000256" key="11">
    <source>
        <dbReference type="SAM" id="SignalP"/>
    </source>
</evidence>
<dbReference type="InterPro" id="IPR008427">
    <property type="entry name" value="Extracellular_membr_CFEM_dom"/>
</dbReference>
<keyword evidence="5" id="KW-0336">GPI-anchor</keyword>
<feature type="signal peptide" evidence="11">
    <location>
        <begin position="1"/>
        <end position="18"/>
    </location>
</feature>
<dbReference type="Pfam" id="PF05730">
    <property type="entry name" value="CFEM"/>
    <property type="match status" value="1"/>
</dbReference>
<proteinExistence type="inferred from homology"/>
<gene>
    <name evidence="13" type="ORF">NA56DRAFT_661335</name>
</gene>
<dbReference type="AlphaFoldDB" id="A0A2J6PWN3"/>
<keyword evidence="8" id="KW-0449">Lipoprotein</keyword>